<reference evidence="2" key="1">
    <citation type="journal article" date="2014" name="Int. J. Syst. Evol. Microbiol.">
        <title>Complete genome sequence of Corynebacterium casei LMG S-19264T (=DSM 44701T), isolated from a smear-ripened cheese.</title>
        <authorList>
            <consortium name="US DOE Joint Genome Institute (JGI-PGF)"/>
            <person name="Walter F."/>
            <person name="Albersmeier A."/>
            <person name="Kalinowski J."/>
            <person name="Ruckert C."/>
        </authorList>
    </citation>
    <scope>NUCLEOTIDE SEQUENCE</scope>
    <source>
        <strain evidence="2">NBRC 110023</strain>
    </source>
</reference>
<evidence type="ECO:0000256" key="1">
    <source>
        <dbReference type="SAM" id="SignalP"/>
    </source>
</evidence>
<proteinExistence type="predicted"/>
<keyword evidence="3" id="KW-1185">Reference proteome</keyword>
<evidence type="ECO:0000313" key="2">
    <source>
        <dbReference type="EMBL" id="GLR70334.1"/>
    </source>
</evidence>
<sequence>MKGFVLLLTCFFLLSCSSINDILHHTECFDTESDAQRIGDELFQHGFNNKVSYWLTGDSNNRIPGLGLQYGGFDPKP</sequence>
<evidence type="ECO:0008006" key="4">
    <source>
        <dbReference type="Google" id="ProtNLM"/>
    </source>
</evidence>
<keyword evidence="1" id="KW-0732">Signal</keyword>
<reference evidence="2" key="2">
    <citation type="submission" date="2023-01" db="EMBL/GenBank/DDBJ databases">
        <title>Draft genome sequence of Agaribacter marinus strain NBRC 110023.</title>
        <authorList>
            <person name="Sun Q."/>
            <person name="Mori K."/>
        </authorList>
    </citation>
    <scope>NUCLEOTIDE SEQUENCE</scope>
    <source>
        <strain evidence="2">NBRC 110023</strain>
    </source>
</reference>
<dbReference type="AlphaFoldDB" id="A0AA37SXG9"/>
<dbReference type="PROSITE" id="PS51257">
    <property type="entry name" value="PROKAR_LIPOPROTEIN"/>
    <property type="match status" value="1"/>
</dbReference>
<comment type="caution">
    <text evidence="2">The sequence shown here is derived from an EMBL/GenBank/DDBJ whole genome shotgun (WGS) entry which is preliminary data.</text>
</comment>
<dbReference type="EMBL" id="BSOT01000005">
    <property type="protein sequence ID" value="GLR70334.1"/>
    <property type="molecule type" value="Genomic_DNA"/>
</dbReference>
<evidence type="ECO:0000313" key="3">
    <source>
        <dbReference type="Proteomes" id="UP001156601"/>
    </source>
</evidence>
<name>A0AA37SXG9_9ALTE</name>
<feature type="signal peptide" evidence="1">
    <location>
        <begin position="1"/>
        <end position="20"/>
    </location>
</feature>
<organism evidence="2 3">
    <name type="scientific">Agaribacter marinus</name>
    <dbReference type="NCBI Taxonomy" id="1431249"/>
    <lineage>
        <taxon>Bacteria</taxon>
        <taxon>Pseudomonadati</taxon>
        <taxon>Pseudomonadota</taxon>
        <taxon>Gammaproteobacteria</taxon>
        <taxon>Alteromonadales</taxon>
        <taxon>Alteromonadaceae</taxon>
        <taxon>Agaribacter</taxon>
    </lineage>
</organism>
<accession>A0AA37SXG9</accession>
<protein>
    <recommendedName>
        <fullName evidence="4">Lipoprotein</fullName>
    </recommendedName>
</protein>
<gene>
    <name evidence="2" type="ORF">GCM10007852_12420</name>
</gene>
<dbReference type="RefSeq" id="WP_284216636.1">
    <property type="nucleotide sequence ID" value="NZ_BSOT01000005.1"/>
</dbReference>
<feature type="chain" id="PRO_5041356308" description="Lipoprotein" evidence="1">
    <location>
        <begin position="21"/>
        <end position="77"/>
    </location>
</feature>
<dbReference type="Proteomes" id="UP001156601">
    <property type="component" value="Unassembled WGS sequence"/>
</dbReference>